<keyword evidence="9" id="KW-1185">Reference proteome</keyword>
<gene>
    <name evidence="8" type="ORF">ACFQ03_12425</name>
</gene>
<dbReference type="NCBIfam" id="TIGR01656">
    <property type="entry name" value="Histidinol-ppas"/>
    <property type="match status" value="1"/>
</dbReference>
<dbReference type="InterPro" id="IPR023214">
    <property type="entry name" value="HAD_sf"/>
</dbReference>
<dbReference type="InterPro" id="IPR004446">
    <property type="entry name" value="Heptose_bisP_phosphatase"/>
</dbReference>
<evidence type="ECO:0000256" key="4">
    <source>
        <dbReference type="ARBA" id="ARBA00022801"/>
    </source>
</evidence>
<evidence type="ECO:0000313" key="8">
    <source>
        <dbReference type="EMBL" id="MFD0869958.1"/>
    </source>
</evidence>
<dbReference type="PANTHER" id="PTHR42891:SF1">
    <property type="entry name" value="D-GLYCERO-BETA-D-MANNO-HEPTOSE-1,7-BISPHOSPHATE 7-PHOSPHATASE"/>
    <property type="match status" value="1"/>
</dbReference>
<protein>
    <recommendedName>
        <fullName evidence="6 7">D,D-heptose 1,7-bisphosphate phosphatase</fullName>
        <ecNumber evidence="7">3.1.3.-</ecNumber>
    </recommendedName>
</protein>
<proteinExistence type="inferred from homology"/>
<keyword evidence="2 7" id="KW-0963">Cytoplasm</keyword>
<dbReference type="Pfam" id="PF13242">
    <property type="entry name" value="Hydrolase_like"/>
    <property type="match status" value="1"/>
</dbReference>
<dbReference type="InterPro" id="IPR006549">
    <property type="entry name" value="HAD-SF_hydro_IIIA"/>
</dbReference>
<dbReference type="PIRSF" id="PIRSF004682">
    <property type="entry name" value="GmhB"/>
    <property type="match status" value="1"/>
</dbReference>
<accession>A0ABW3DCE9</accession>
<dbReference type="SUPFAM" id="SSF56784">
    <property type="entry name" value="HAD-like"/>
    <property type="match status" value="1"/>
</dbReference>
<dbReference type="NCBIfam" id="TIGR01662">
    <property type="entry name" value="HAD-SF-IIIA"/>
    <property type="match status" value="1"/>
</dbReference>
<dbReference type="EMBL" id="JBHTIU010000039">
    <property type="protein sequence ID" value="MFD0869958.1"/>
    <property type="molecule type" value="Genomic_DNA"/>
</dbReference>
<dbReference type="InterPro" id="IPR006543">
    <property type="entry name" value="Histidinol-phos"/>
</dbReference>
<organism evidence="8 9">
    <name type="scientific">Paenibacillus residui</name>
    <dbReference type="NCBI Taxonomy" id="629724"/>
    <lineage>
        <taxon>Bacteria</taxon>
        <taxon>Bacillati</taxon>
        <taxon>Bacillota</taxon>
        <taxon>Bacilli</taxon>
        <taxon>Bacillales</taxon>
        <taxon>Paenibacillaceae</taxon>
        <taxon>Paenibacillus</taxon>
    </lineage>
</organism>
<comment type="caution">
    <text evidence="8">The sequence shown here is derived from an EMBL/GenBank/DDBJ whole genome shotgun (WGS) entry which is preliminary data.</text>
</comment>
<evidence type="ECO:0000256" key="3">
    <source>
        <dbReference type="ARBA" id="ARBA00022723"/>
    </source>
</evidence>
<dbReference type="Gene3D" id="3.40.50.1000">
    <property type="entry name" value="HAD superfamily/HAD-like"/>
    <property type="match status" value="1"/>
</dbReference>
<name>A0ABW3DCE9_9BACL</name>
<keyword evidence="5 7" id="KW-0119">Carbohydrate metabolism</keyword>
<keyword evidence="3" id="KW-0479">Metal-binding</keyword>
<reference evidence="9" key="1">
    <citation type="journal article" date="2019" name="Int. J. Syst. Evol. Microbiol.">
        <title>The Global Catalogue of Microorganisms (GCM) 10K type strain sequencing project: providing services to taxonomists for standard genome sequencing and annotation.</title>
        <authorList>
            <consortium name="The Broad Institute Genomics Platform"/>
            <consortium name="The Broad Institute Genome Sequencing Center for Infectious Disease"/>
            <person name="Wu L."/>
            <person name="Ma J."/>
        </authorList>
    </citation>
    <scope>NUCLEOTIDE SEQUENCE [LARGE SCALE GENOMIC DNA]</scope>
    <source>
        <strain evidence="9">CCUG 57263</strain>
    </source>
</reference>
<evidence type="ECO:0000256" key="6">
    <source>
        <dbReference type="ARBA" id="ARBA00031828"/>
    </source>
</evidence>
<dbReference type="Proteomes" id="UP001597120">
    <property type="component" value="Unassembled WGS sequence"/>
</dbReference>
<evidence type="ECO:0000256" key="5">
    <source>
        <dbReference type="ARBA" id="ARBA00023277"/>
    </source>
</evidence>
<keyword evidence="4 7" id="KW-0378">Hydrolase</keyword>
<dbReference type="GO" id="GO:0016787">
    <property type="term" value="F:hydrolase activity"/>
    <property type="evidence" value="ECO:0007669"/>
    <property type="project" value="UniProtKB-KW"/>
</dbReference>
<evidence type="ECO:0000256" key="7">
    <source>
        <dbReference type="PIRNR" id="PIRNR004682"/>
    </source>
</evidence>
<sequence length="185" mass="20312">MSNGALQAVFIDRDGTLGGTGHFIHPRDFELYPGVEQALAQLKEAGLKLFAFTNQHRISRGQATEGEFSRQFAGYGFDQAYICPHSSEEPCLCRKPGTAMLEQAADEHGLDLRRCAVIGDVGSTDMLAAAKVGAVKVLVRTGWGEQSLGEYRHTWAETEPDYVAQDLPKAASWLLRHYQTGRGLE</sequence>
<comment type="similarity">
    <text evidence="7">Belongs to the gmhB family.</text>
</comment>
<dbReference type="InterPro" id="IPR036412">
    <property type="entry name" value="HAD-like_sf"/>
</dbReference>
<evidence type="ECO:0000256" key="1">
    <source>
        <dbReference type="ARBA" id="ARBA00004496"/>
    </source>
</evidence>
<dbReference type="RefSeq" id="WP_379288433.1">
    <property type="nucleotide sequence ID" value="NZ_JBHTIU010000039.1"/>
</dbReference>
<dbReference type="EC" id="3.1.3.-" evidence="7"/>
<comment type="subcellular location">
    <subcellularLocation>
        <location evidence="1 7">Cytoplasm</location>
    </subcellularLocation>
</comment>
<evidence type="ECO:0000256" key="2">
    <source>
        <dbReference type="ARBA" id="ARBA00022490"/>
    </source>
</evidence>
<dbReference type="PANTHER" id="PTHR42891">
    <property type="entry name" value="D-GLYCERO-BETA-D-MANNO-HEPTOSE-1,7-BISPHOSPHATE 7-PHOSPHATASE"/>
    <property type="match status" value="1"/>
</dbReference>
<evidence type="ECO:0000313" key="9">
    <source>
        <dbReference type="Proteomes" id="UP001597120"/>
    </source>
</evidence>